<dbReference type="Proteomes" id="UP000238164">
    <property type="component" value="Chromosome 1"/>
</dbReference>
<name>A0A2N9JIZ0_9ACTN</name>
<dbReference type="RefSeq" id="WP_105186411.1">
    <property type="nucleotide sequence ID" value="NZ_BAAAGO010000031.1"/>
</dbReference>
<dbReference type="EMBL" id="LT985188">
    <property type="protein sequence ID" value="SPD87736.1"/>
    <property type="molecule type" value="Genomic_DNA"/>
</dbReference>
<dbReference type="InterPro" id="IPR016167">
    <property type="entry name" value="FAD-bd_PCMH_sub1"/>
</dbReference>
<dbReference type="OrthoDB" id="3682986at2"/>
<evidence type="ECO:0000256" key="1">
    <source>
        <dbReference type="ARBA" id="ARBA00001974"/>
    </source>
</evidence>
<dbReference type="Pfam" id="PF08031">
    <property type="entry name" value="BBE"/>
    <property type="match status" value="1"/>
</dbReference>
<dbReference type="InterPro" id="IPR016166">
    <property type="entry name" value="FAD-bd_PCMH"/>
</dbReference>
<evidence type="ECO:0000256" key="4">
    <source>
        <dbReference type="ARBA" id="ARBA00022827"/>
    </source>
</evidence>
<organism evidence="7 8">
    <name type="scientific">Micropruina glycogenica</name>
    <dbReference type="NCBI Taxonomy" id="75385"/>
    <lineage>
        <taxon>Bacteria</taxon>
        <taxon>Bacillati</taxon>
        <taxon>Actinomycetota</taxon>
        <taxon>Actinomycetes</taxon>
        <taxon>Propionibacteriales</taxon>
        <taxon>Nocardioidaceae</taxon>
        <taxon>Micropruina</taxon>
    </lineage>
</organism>
<dbReference type="PROSITE" id="PS51387">
    <property type="entry name" value="FAD_PCMH"/>
    <property type="match status" value="1"/>
</dbReference>
<keyword evidence="8" id="KW-1185">Reference proteome</keyword>
<dbReference type="EC" id="1.5.3.-" evidence="7"/>
<dbReference type="InterPro" id="IPR036318">
    <property type="entry name" value="FAD-bd_PCMH-like_sf"/>
</dbReference>
<feature type="domain" description="FAD-binding PCMH-type" evidence="6">
    <location>
        <begin position="35"/>
        <end position="204"/>
    </location>
</feature>
<reference evidence="7 8" key="1">
    <citation type="submission" date="2018-02" db="EMBL/GenBank/DDBJ databases">
        <authorList>
            <person name="Cohen D.B."/>
            <person name="Kent A.D."/>
        </authorList>
    </citation>
    <scope>NUCLEOTIDE SEQUENCE [LARGE SCALE GENOMIC DNA]</scope>
    <source>
        <strain evidence="7">1</strain>
    </source>
</reference>
<dbReference type="InterPro" id="IPR012951">
    <property type="entry name" value="BBE"/>
</dbReference>
<sequence>MSATVINRAPTGAGVRYLRPGEAGYDQAVTAWNLLGSHRPAVVALAERADDVVAAVRYARSAGLGVGVMATGHGTGHAVEGGLLINTAAMQGLSVDPVTAIARVEAGVSWARLNERAAMHGLFGLQGSSSGVGVVGYSMGGGFGWLGRHFGFASQSIVAAELVTADGDLITVDADHEPDLFWGLRGSAGNLGVVTALHLRLVELDVVYGGALFYPISAARLVIEHYAQWAAEQPDEVASSVALLNFPPLPFLPEPLRGQSLVSIRLCYSGDDLGRGAAAVRDLRKRLGEPLIDDVRRMRVTELDRISAEPTDPVAGVMRSALLPELNADVIDVLVAEQTADSPLLVVELRHLGGALRVPSDQLSPLNRTGANFSFNAIGLAFTPELQSAAQAKLARFGSLIDPLSDGAVYVNFLEGEAAAGRIRRAYSAAEWNRLTDLKTCWDPENMFRFNRNIPPRAGTMSPA</sequence>
<dbReference type="Pfam" id="PF01565">
    <property type="entry name" value="FAD_binding_4"/>
    <property type="match status" value="1"/>
</dbReference>
<dbReference type="KEGG" id="mgg:MPLG2_2706"/>
<proteinExistence type="inferred from homology"/>
<evidence type="ECO:0000313" key="8">
    <source>
        <dbReference type="Proteomes" id="UP000238164"/>
    </source>
</evidence>
<evidence type="ECO:0000256" key="2">
    <source>
        <dbReference type="ARBA" id="ARBA00005466"/>
    </source>
</evidence>
<dbReference type="Gene3D" id="3.30.465.10">
    <property type="match status" value="1"/>
</dbReference>
<comment type="cofactor">
    <cofactor evidence="1">
        <name>FAD</name>
        <dbReference type="ChEBI" id="CHEBI:57692"/>
    </cofactor>
</comment>
<dbReference type="Gene3D" id="3.40.462.20">
    <property type="match status" value="1"/>
</dbReference>
<dbReference type="InterPro" id="IPR050416">
    <property type="entry name" value="FAD-linked_Oxidoreductase"/>
</dbReference>
<dbReference type="AlphaFoldDB" id="A0A2N9JIZ0"/>
<protein>
    <submittedName>
        <fullName evidence="7">Mitomycin radical oxidase</fullName>
        <ecNumber evidence="7">1.5.3.-</ecNumber>
    </submittedName>
</protein>
<dbReference type="PROSITE" id="PS00862">
    <property type="entry name" value="OX2_COVAL_FAD"/>
    <property type="match status" value="1"/>
</dbReference>
<accession>A0A2N9JIZ0</accession>
<keyword evidence="4" id="KW-0274">FAD</keyword>
<dbReference type="GO" id="GO:0071949">
    <property type="term" value="F:FAD binding"/>
    <property type="evidence" value="ECO:0007669"/>
    <property type="project" value="InterPro"/>
</dbReference>
<dbReference type="PANTHER" id="PTHR42973:SF39">
    <property type="entry name" value="FAD-BINDING PCMH-TYPE DOMAIN-CONTAINING PROTEIN"/>
    <property type="match status" value="1"/>
</dbReference>
<keyword evidence="5 7" id="KW-0560">Oxidoreductase</keyword>
<evidence type="ECO:0000256" key="3">
    <source>
        <dbReference type="ARBA" id="ARBA00022630"/>
    </source>
</evidence>
<dbReference type="InterPro" id="IPR006094">
    <property type="entry name" value="Oxid_FAD_bind_N"/>
</dbReference>
<evidence type="ECO:0000256" key="5">
    <source>
        <dbReference type="ARBA" id="ARBA00023002"/>
    </source>
</evidence>
<dbReference type="InterPro" id="IPR016169">
    <property type="entry name" value="FAD-bd_PCMH_sub2"/>
</dbReference>
<gene>
    <name evidence="7" type="primary">mcrA</name>
    <name evidence="7" type="ORF">MPLG2_2706</name>
</gene>
<dbReference type="InterPro" id="IPR006093">
    <property type="entry name" value="Oxy_OxRdtase_FAD_BS"/>
</dbReference>
<dbReference type="GO" id="GO:0016491">
    <property type="term" value="F:oxidoreductase activity"/>
    <property type="evidence" value="ECO:0007669"/>
    <property type="project" value="UniProtKB-KW"/>
</dbReference>
<comment type="similarity">
    <text evidence="2">Belongs to the oxygen-dependent FAD-linked oxidoreductase family.</text>
</comment>
<dbReference type="SUPFAM" id="SSF56176">
    <property type="entry name" value="FAD-binding/transporter-associated domain-like"/>
    <property type="match status" value="1"/>
</dbReference>
<evidence type="ECO:0000313" key="7">
    <source>
        <dbReference type="EMBL" id="SPD87736.1"/>
    </source>
</evidence>
<dbReference type="PANTHER" id="PTHR42973">
    <property type="entry name" value="BINDING OXIDOREDUCTASE, PUTATIVE (AFU_ORTHOLOGUE AFUA_1G17690)-RELATED"/>
    <property type="match status" value="1"/>
</dbReference>
<dbReference type="Gene3D" id="3.30.43.10">
    <property type="entry name" value="Uridine Diphospho-n-acetylenolpyruvylglucosamine Reductase, domain 2"/>
    <property type="match status" value="1"/>
</dbReference>
<keyword evidence="3" id="KW-0285">Flavoprotein</keyword>
<evidence type="ECO:0000259" key="6">
    <source>
        <dbReference type="PROSITE" id="PS51387"/>
    </source>
</evidence>